<dbReference type="EMBL" id="JBHULZ010000023">
    <property type="protein sequence ID" value="MFD2697028.1"/>
    <property type="molecule type" value="Genomic_DNA"/>
</dbReference>
<evidence type="ECO:0000256" key="1">
    <source>
        <dbReference type="SAM" id="Phobius"/>
    </source>
</evidence>
<evidence type="ECO:0000313" key="2">
    <source>
        <dbReference type="EMBL" id="MFD2697028.1"/>
    </source>
</evidence>
<protein>
    <submittedName>
        <fullName evidence="2">DUF983 domain-containing protein</fullName>
    </submittedName>
</protein>
<dbReference type="RefSeq" id="WP_379044133.1">
    <property type="nucleotide sequence ID" value="NZ_JBHULZ010000023.1"/>
</dbReference>
<keyword evidence="1" id="KW-0812">Transmembrane</keyword>
<comment type="caution">
    <text evidence="2">The sequence shown here is derived from an EMBL/GenBank/DDBJ whole genome shotgun (WGS) entry which is preliminary data.</text>
</comment>
<name>A0ABW5SC02_9FLAO</name>
<accession>A0ABW5SC02</accession>
<evidence type="ECO:0000313" key="3">
    <source>
        <dbReference type="Proteomes" id="UP001597357"/>
    </source>
</evidence>
<dbReference type="Pfam" id="PF06170">
    <property type="entry name" value="DUF983"/>
    <property type="match status" value="1"/>
</dbReference>
<feature type="transmembrane region" description="Helical" evidence="1">
    <location>
        <begin position="18"/>
        <end position="44"/>
    </location>
</feature>
<feature type="transmembrane region" description="Helical" evidence="1">
    <location>
        <begin position="50"/>
        <end position="68"/>
    </location>
</feature>
<dbReference type="InterPro" id="IPR009325">
    <property type="entry name" value="DUF983"/>
</dbReference>
<organism evidence="2 3">
    <name type="scientific">Mesonia sediminis</name>
    <dbReference type="NCBI Taxonomy" id="1703946"/>
    <lineage>
        <taxon>Bacteria</taxon>
        <taxon>Pseudomonadati</taxon>
        <taxon>Bacteroidota</taxon>
        <taxon>Flavobacteriia</taxon>
        <taxon>Flavobacteriales</taxon>
        <taxon>Flavobacteriaceae</taxon>
        <taxon>Mesonia</taxon>
    </lineage>
</organism>
<keyword evidence="1" id="KW-1133">Transmembrane helix</keyword>
<gene>
    <name evidence="2" type="ORF">ACFSQ0_03415</name>
</gene>
<sequence length="86" mass="10136">MHEKCPNCQYKFERETGFFFGAMFVSYSLAAAQMITCLVVFWHFIDLSPLHVFLVIVGVAFLLSTFNFRLSRSIWTYLFYRDNSKS</sequence>
<dbReference type="Proteomes" id="UP001597357">
    <property type="component" value="Unassembled WGS sequence"/>
</dbReference>
<keyword evidence="3" id="KW-1185">Reference proteome</keyword>
<keyword evidence="1" id="KW-0472">Membrane</keyword>
<proteinExistence type="predicted"/>
<reference evidence="3" key="1">
    <citation type="journal article" date="2019" name="Int. J. Syst. Evol. Microbiol.">
        <title>The Global Catalogue of Microorganisms (GCM) 10K type strain sequencing project: providing services to taxonomists for standard genome sequencing and annotation.</title>
        <authorList>
            <consortium name="The Broad Institute Genomics Platform"/>
            <consortium name="The Broad Institute Genome Sequencing Center for Infectious Disease"/>
            <person name="Wu L."/>
            <person name="Ma J."/>
        </authorList>
    </citation>
    <scope>NUCLEOTIDE SEQUENCE [LARGE SCALE GENOMIC DNA]</scope>
    <source>
        <strain evidence="3">KCTC 42255</strain>
    </source>
</reference>